<dbReference type="FunFam" id="1.10.287.2900:FF:000002">
    <property type="entry name" value="Mitochondrial intermembrane space import and assembly protein"/>
    <property type="match status" value="1"/>
</dbReference>
<keyword evidence="6" id="KW-0812">Transmembrane</keyword>
<dbReference type="GO" id="GO:0005758">
    <property type="term" value="C:mitochondrial intermembrane space"/>
    <property type="evidence" value="ECO:0007669"/>
    <property type="project" value="TreeGrafter"/>
</dbReference>
<evidence type="ECO:0000256" key="20">
    <source>
        <dbReference type="SAM" id="MobiDB-lite"/>
    </source>
</evidence>
<evidence type="ECO:0000256" key="5">
    <source>
        <dbReference type="ARBA" id="ARBA00022448"/>
    </source>
</evidence>
<evidence type="ECO:0000256" key="1">
    <source>
        <dbReference type="ARBA" id="ARBA00001947"/>
    </source>
</evidence>
<evidence type="ECO:0000256" key="18">
    <source>
        <dbReference type="ARBA" id="ARBA00024980"/>
    </source>
</evidence>
<dbReference type="RefSeq" id="XP_038789247.1">
    <property type="nucleotide sequence ID" value="XM_038927969.1"/>
</dbReference>
<feature type="compositionally biased region" description="Polar residues" evidence="20">
    <location>
        <begin position="227"/>
        <end position="254"/>
    </location>
</feature>
<reference evidence="22" key="2">
    <citation type="submission" date="2020-08" db="EMBL/GenBank/DDBJ databases">
        <title>Draft Genome Sequence of Cumin Blight Pathogen Alternaria burnsii.</title>
        <authorList>
            <person name="Feng Z."/>
        </authorList>
    </citation>
    <scope>NUCLEOTIDE SEQUENCE</scope>
    <source>
        <strain evidence="22">CBS107.38</strain>
    </source>
</reference>
<evidence type="ECO:0000256" key="7">
    <source>
        <dbReference type="ARBA" id="ARBA00022792"/>
    </source>
</evidence>
<evidence type="ECO:0000313" key="22">
    <source>
        <dbReference type="EMBL" id="KAF7679174.1"/>
    </source>
</evidence>
<comment type="function">
    <text evidence="18">Required for the import and folding of small cysteine-containing proteins (small Tim) in the mitochondrial intermembrane space (IMS). Forms a redox cycle with ERV1 that involves a disulfide relay system. Precursor proteins to be imported into the IMS are translocated in their reduced form into the mitochondria. The oxidized form of MIA40 forms a transient intermolecular disulfide bridge with the reduced precursor protein, resulting in oxidation of the precursor protein that now contains an intramolecular disulfide bond and is able to undergo folding in the IMS.</text>
</comment>
<dbReference type="AlphaFoldDB" id="A0A8H7BCQ8"/>
<feature type="compositionally biased region" description="Basic and acidic residues" evidence="20">
    <location>
        <begin position="81"/>
        <end position="96"/>
    </location>
</feature>
<keyword evidence="11" id="KW-1133">Transmembrane helix</keyword>
<keyword evidence="13" id="KW-0811">Translocation</keyword>
<dbReference type="Proteomes" id="UP000596902">
    <property type="component" value="Unassembled WGS sequence"/>
</dbReference>
<sequence>MFRAAPRLIARPALRIAPLRSAAPARRYLSTAPPSQKSRSFKSLVARVSIAGAIIYYYNTTDVFAEEPRQLAQALPETEVESEHLPTIESISEERKRRQAVQAQLDSQKQKEAANAQQNTKPSEDGQGGIEGLEEEADQQGAFNPETGEINWDCPCLGGMAHGPCGEQFKAAFSCFVYSTEEPKGMDCIDKFKDMQNCFREYPEVYGSELDSDADEEDDMTASTETQPRSLPTSAPPSDTLSSNAQSDSTSQPAANDHAASAKGKFSSERSSKPHTPHENSLVPEEYKPNAKHNPIYDARGDMSSLDSEKEKEKEKSKQKPKGDNDTERANKAKNQVKSQEPVSESESMVPKASHDENAKGTEKLERK</sequence>
<keyword evidence="5" id="KW-0813">Transport</keyword>
<evidence type="ECO:0000256" key="17">
    <source>
        <dbReference type="ARBA" id="ARBA00023284"/>
    </source>
</evidence>
<evidence type="ECO:0000256" key="3">
    <source>
        <dbReference type="ARBA" id="ARBA00004164"/>
    </source>
</evidence>
<comment type="caution">
    <text evidence="22">The sequence shown here is derived from an EMBL/GenBank/DDBJ whole genome shotgun (WGS) entry which is preliminary data.</text>
</comment>
<evidence type="ECO:0000256" key="2">
    <source>
        <dbReference type="ARBA" id="ARBA00001973"/>
    </source>
</evidence>
<dbReference type="GeneID" id="62201147"/>
<evidence type="ECO:0000256" key="9">
    <source>
        <dbReference type="ARBA" id="ARBA00022946"/>
    </source>
</evidence>
<dbReference type="PROSITE" id="PS51808">
    <property type="entry name" value="CHCH"/>
    <property type="match status" value="1"/>
</dbReference>
<accession>A0A8H7BCQ8</accession>
<feature type="compositionally biased region" description="Polar residues" evidence="20">
    <location>
        <begin position="333"/>
        <end position="347"/>
    </location>
</feature>
<feature type="compositionally biased region" description="Basic and acidic residues" evidence="20">
    <location>
        <begin position="307"/>
        <end position="331"/>
    </location>
</feature>
<keyword evidence="8" id="KW-0653">Protein transport</keyword>
<dbReference type="InterPro" id="IPR039289">
    <property type="entry name" value="CHCHD4"/>
</dbReference>
<dbReference type="PANTHER" id="PTHR21622">
    <property type="entry name" value="COILED-COIL-HELIX-COILED-COIL-HELIX DOMAIN CONTAINING 4"/>
    <property type="match status" value="1"/>
</dbReference>
<gene>
    <name evidence="22" type="ORF">GT037_002922</name>
</gene>
<feature type="compositionally biased region" description="Basic and acidic residues" evidence="20">
    <location>
        <begin position="353"/>
        <end position="368"/>
    </location>
</feature>
<feature type="region of interest" description="Disordered" evidence="20">
    <location>
        <begin position="75"/>
        <end position="130"/>
    </location>
</feature>
<comment type="subcellular location">
    <subcellularLocation>
        <location evidence="3">Mitochondrion inner membrane</location>
        <topology evidence="3">Single-pass type II membrane protein</topology>
        <orientation evidence="3">Intermembrane side</orientation>
    </subcellularLocation>
</comment>
<name>A0A8H7BCQ8_9PLEO</name>
<keyword evidence="15" id="KW-0472">Membrane</keyword>
<feature type="domain" description="CHCH" evidence="21">
    <location>
        <begin position="165"/>
        <end position="200"/>
    </location>
</feature>
<dbReference type="InterPro" id="IPR010625">
    <property type="entry name" value="CHCH"/>
</dbReference>
<feature type="compositionally biased region" description="Acidic residues" evidence="20">
    <location>
        <begin position="210"/>
        <end position="220"/>
    </location>
</feature>
<evidence type="ECO:0000256" key="11">
    <source>
        <dbReference type="ARBA" id="ARBA00022989"/>
    </source>
</evidence>
<keyword evidence="9" id="KW-0809">Transit peptide</keyword>
<dbReference type="GO" id="GO:0005743">
    <property type="term" value="C:mitochondrial inner membrane"/>
    <property type="evidence" value="ECO:0007669"/>
    <property type="project" value="UniProtKB-SubCell"/>
</dbReference>
<dbReference type="EMBL" id="JAAABM010000003">
    <property type="protein sequence ID" value="KAF7679174.1"/>
    <property type="molecule type" value="Genomic_DNA"/>
</dbReference>
<evidence type="ECO:0000256" key="13">
    <source>
        <dbReference type="ARBA" id="ARBA00023010"/>
    </source>
</evidence>
<dbReference type="GO" id="GO:0045041">
    <property type="term" value="P:protein import into mitochondrial intermembrane space"/>
    <property type="evidence" value="ECO:0007669"/>
    <property type="project" value="InterPro"/>
</dbReference>
<evidence type="ECO:0000256" key="19">
    <source>
        <dbReference type="ARBA" id="ARBA00033150"/>
    </source>
</evidence>
<evidence type="ECO:0000256" key="4">
    <source>
        <dbReference type="ARBA" id="ARBA00013714"/>
    </source>
</evidence>
<keyword evidence="16" id="KW-1015">Disulfide bond</keyword>
<dbReference type="Gene3D" id="1.10.287.2900">
    <property type="match status" value="1"/>
</dbReference>
<keyword evidence="7" id="KW-0999">Mitochondrion inner membrane</keyword>
<keyword evidence="17" id="KW-0676">Redox-active center</keyword>
<reference evidence="22" key="1">
    <citation type="submission" date="2020-01" db="EMBL/GenBank/DDBJ databases">
        <authorList>
            <person name="Feng Z.H.Z."/>
        </authorList>
    </citation>
    <scope>NUCLEOTIDE SEQUENCE</scope>
    <source>
        <strain evidence="22">CBS107.38</strain>
    </source>
</reference>
<keyword evidence="23" id="KW-1185">Reference proteome</keyword>
<keyword evidence="10" id="KW-0735">Signal-anchor</keyword>
<proteinExistence type="predicted"/>
<feature type="compositionally biased region" description="Basic and acidic residues" evidence="20">
    <location>
        <begin position="266"/>
        <end position="278"/>
    </location>
</feature>
<keyword evidence="14" id="KW-0496">Mitochondrion</keyword>
<dbReference type="PANTHER" id="PTHR21622:SF0">
    <property type="entry name" value="COILED-COIL-HELIX-COILED-COIL-HELIX DOMAIN CONTAINING 4"/>
    <property type="match status" value="1"/>
</dbReference>
<evidence type="ECO:0000256" key="12">
    <source>
        <dbReference type="ARBA" id="ARBA00023002"/>
    </source>
</evidence>
<evidence type="ECO:0000256" key="14">
    <source>
        <dbReference type="ARBA" id="ARBA00023128"/>
    </source>
</evidence>
<evidence type="ECO:0000256" key="8">
    <source>
        <dbReference type="ARBA" id="ARBA00022927"/>
    </source>
</evidence>
<comment type="cofactor">
    <cofactor evidence="1">
        <name>Zn(2+)</name>
        <dbReference type="ChEBI" id="CHEBI:29105"/>
    </cofactor>
</comment>
<evidence type="ECO:0000256" key="15">
    <source>
        <dbReference type="ARBA" id="ARBA00023136"/>
    </source>
</evidence>
<evidence type="ECO:0000313" key="23">
    <source>
        <dbReference type="Proteomes" id="UP000596902"/>
    </source>
</evidence>
<evidence type="ECO:0000256" key="6">
    <source>
        <dbReference type="ARBA" id="ARBA00022692"/>
    </source>
</evidence>
<evidence type="ECO:0000256" key="16">
    <source>
        <dbReference type="ARBA" id="ARBA00023157"/>
    </source>
</evidence>
<keyword evidence="12" id="KW-0560">Oxidoreductase</keyword>
<evidence type="ECO:0000259" key="21">
    <source>
        <dbReference type="Pfam" id="PF06747"/>
    </source>
</evidence>
<comment type="cofactor">
    <cofactor evidence="2">
        <name>Cu(2+)</name>
        <dbReference type="ChEBI" id="CHEBI:29036"/>
    </cofactor>
</comment>
<evidence type="ECO:0000256" key="10">
    <source>
        <dbReference type="ARBA" id="ARBA00022968"/>
    </source>
</evidence>
<dbReference type="Pfam" id="PF06747">
    <property type="entry name" value="CHCH"/>
    <property type="match status" value="1"/>
</dbReference>
<protein>
    <recommendedName>
        <fullName evidence="4">Mitochondrial intermembrane space import and assembly protein 40</fullName>
    </recommendedName>
    <alternativeName>
        <fullName evidence="19">Mitochondrial import inner membrane translocase TIM40</fullName>
    </alternativeName>
</protein>
<organism evidence="22 23">
    <name type="scientific">Alternaria burnsii</name>
    <dbReference type="NCBI Taxonomy" id="1187904"/>
    <lineage>
        <taxon>Eukaryota</taxon>
        <taxon>Fungi</taxon>
        <taxon>Dikarya</taxon>
        <taxon>Ascomycota</taxon>
        <taxon>Pezizomycotina</taxon>
        <taxon>Dothideomycetes</taxon>
        <taxon>Pleosporomycetidae</taxon>
        <taxon>Pleosporales</taxon>
        <taxon>Pleosporineae</taxon>
        <taxon>Pleosporaceae</taxon>
        <taxon>Alternaria</taxon>
        <taxon>Alternaria sect. Alternaria</taxon>
    </lineage>
</organism>
<feature type="region of interest" description="Disordered" evidence="20">
    <location>
        <begin position="210"/>
        <end position="368"/>
    </location>
</feature>
<dbReference type="GO" id="GO:0015035">
    <property type="term" value="F:protein-disulfide reductase activity"/>
    <property type="evidence" value="ECO:0007669"/>
    <property type="project" value="InterPro"/>
</dbReference>